<organism evidence="2 3">
    <name type="scientific">Colletotrichum siamense</name>
    <name type="common">Anthracnose fungus</name>
    <dbReference type="NCBI Taxonomy" id="690259"/>
    <lineage>
        <taxon>Eukaryota</taxon>
        <taxon>Fungi</taxon>
        <taxon>Dikarya</taxon>
        <taxon>Ascomycota</taxon>
        <taxon>Pezizomycotina</taxon>
        <taxon>Sordariomycetes</taxon>
        <taxon>Hypocreomycetidae</taxon>
        <taxon>Glomerellales</taxon>
        <taxon>Glomerellaceae</taxon>
        <taxon>Colletotrichum</taxon>
        <taxon>Colletotrichum gloeosporioides species complex</taxon>
    </lineage>
</organism>
<evidence type="ECO:0000313" key="3">
    <source>
        <dbReference type="Proteomes" id="UP000711996"/>
    </source>
</evidence>
<name>A0A9P5K897_COLSI</name>
<dbReference type="AlphaFoldDB" id="A0A9P5K897"/>
<feature type="compositionally biased region" description="Polar residues" evidence="1">
    <location>
        <begin position="18"/>
        <end position="29"/>
    </location>
</feature>
<sequence length="29" mass="3399">MLRQTTQRGRVGLEAQKESVSVQNTLRRR</sequence>
<dbReference type="EMBL" id="QPMT01000007">
    <property type="protein sequence ID" value="KAF4863023.1"/>
    <property type="molecule type" value="Genomic_DNA"/>
</dbReference>
<reference evidence="2" key="1">
    <citation type="submission" date="2019-06" db="EMBL/GenBank/DDBJ databases">
        <authorList>
            <person name="Gan P."/>
            <person name="Shirasu K."/>
        </authorList>
    </citation>
    <scope>NUCLEOTIDE SEQUENCE [LARGE SCALE GENOMIC DNA]</scope>
    <source>
        <strain evidence="2">CAD2</strain>
    </source>
</reference>
<evidence type="ECO:0000313" key="2">
    <source>
        <dbReference type="EMBL" id="KAF4863023.1"/>
    </source>
</evidence>
<proteinExistence type="predicted"/>
<gene>
    <name evidence="2" type="ORF">CGCSCA2_v003360</name>
</gene>
<dbReference type="Proteomes" id="UP000711996">
    <property type="component" value="Unassembled WGS sequence"/>
</dbReference>
<comment type="caution">
    <text evidence="2">The sequence shown here is derived from an EMBL/GenBank/DDBJ whole genome shotgun (WGS) entry which is preliminary data.</text>
</comment>
<accession>A0A9P5K897</accession>
<evidence type="ECO:0000256" key="1">
    <source>
        <dbReference type="SAM" id="MobiDB-lite"/>
    </source>
</evidence>
<feature type="region of interest" description="Disordered" evidence="1">
    <location>
        <begin position="1"/>
        <end position="29"/>
    </location>
</feature>
<keyword evidence="3" id="KW-1185">Reference proteome</keyword>
<protein>
    <submittedName>
        <fullName evidence="2">Uncharacterized protein</fullName>
    </submittedName>
</protein>